<keyword evidence="1 4" id="KW-1015">Disulfide bond</keyword>
<dbReference type="PROSITE" id="PS00194">
    <property type="entry name" value="THIOREDOXIN_1"/>
    <property type="match status" value="1"/>
</dbReference>
<comment type="similarity">
    <text evidence="2">Belongs to the thioredoxin family.</text>
</comment>
<sequence>MVKFVESEGEWMELMEQSKEKLVVVDFTASWCGPCRMVAPEFEKMSKEFPNVIFVKVDVDAQQGIMQECGINCMPTFQYYKGGVKVDEVVGANVQSLRAKVQSLA</sequence>
<dbReference type="PANTHER" id="PTHR46115">
    <property type="entry name" value="THIOREDOXIN-LIKE PROTEIN 1"/>
    <property type="match status" value="1"/>
</dbReference>
<feature type="active site" description="Nucleophile" evidence="3">
    <location>
        <position position="35"/>
    </location>
</feature>
<evidence type="ECO:0000256" key="1">
    <source>
        <dbReference type="ARBA" id="ARBA00023157"/>
    </source>
</evidence>
<feature type="disulfide bond" description="Redox-active" evidence="4">
    <location>
        <begin position="32"/>
        <end position="35"/>
    </location>
</feature>
<feature type="domain" description="Thioredoxin" evidence="5">
    <location>
        <begin position="1"/>
        <end position="105"/>
    </location>
</feature>
<gene>
    <name evidence="6" type="ORF">ACHAXA_008756</name>
</gene>
<dbReference type="InterPro" id="IPR036249">
    <property type="entry name" value="Thioredoxin-like_sf"/>
</dbReference>
<dbReference type="InterPro" id="IPR013766">
    <property type="entry name" value="Thioredoxin_domain"/>
</dbReference>
<dbReference type="EMBL" id="JALLPB020000292">
    <property type="protein sequence ID" value="KAL3810906.1"/>
    <property type="molecule type" value="Genomic_DNA"/>
</dbReference>
<dbReference type="InterPro" id="IPR005746">
    <property type="entry name" value="Thioredoxin"/>
</dbReference>
<dbReference type="AlphaFoldDB" id="A0ABD3RGZ7"/>
<dbReference type="SUPFAM" id="SSF52833">
    <property type="entry name" value="Thioredoxin-like"/>
    <property type="match status" value="1"/>
</dbReference>
<dbReference type="PROSITE" id="PS51352">
    <property type="entry name" value="THIOREDOXIN_2"/>
    <property type="match status" value="1"/>
</dbReference>
<comment type="caution">
    <text evidence="6">The sequence shown here is derived from an EMBL/GenBank/DDBJ whole genome shotgun (WGS) entry which is preliminary data.</text>
</comment>
<evidence type="ECO:0000259" key="5">
    <source>
        <dbReference type="PROSITE" id="PS51352"/>
    </source>
</evidence>
<dbReference type="FunFam" id="3.40.30.10:FF:000245">
    <property type="entry name" value="Thioredoxin"/>
    <property type="match status" value="1"/>
</dbReference>
<dbReference type="Pfam" id="PF00085">
    <property type="entry name" value="Thioredoxin"/>
    <property type="match status" value="1"/>
</dbReference>
<dbReference type="Proteomes" id="UP001530377">
    <property type="component" value="Unassembled WGS sequence"/>
</dbReference>
<feature type="site" description="Contributes to redox potential value" evidence="3">
    <location>
        <position position="33"/>
    </location>
</feature>
<feature type="active site" description="Nucleophile" evidence="3">
    <location>
        <position position="32"/>
    </location>
</feature>
<evidence type="ECO:0000256" key="2">
    <source>
        <dbReference type="PIRNR" id="PIRNR000077"/>
    </source>
</evidence>
<protein>
    <recommendedName>
        <fullName evidence="2">Thioredoxin</fullName>
    </recommendedName>
</protein>
<evidence type="ECO:0000313" key="7">
    <source>
        <dbReference type="Proteomes" id="UP001530377"/>
    </source>
</evidence>
<dbReference type="InterPro" id="IPR017937">
    <property type="entry name" value="Thioredoxin_CS"/>
</dbReference>
<organism evidence="6 7">
    <name type="scientific">Cyclostephanos tholiformis</name>
    <dbReference type="NCBI Taxonomy" id="382380"/>
    <lineage>
        <taxon>Eukaryota</taxon>
        <taxon>Sar</taxon>
        <taxon>Stramenopiles</taxon>
        <taxon>Ochrophyta</taxon>
        <taxon>Bacillariophyta</taxon>
        <taxon>Coscinodiscophyceae</taxon>
        <taxon>Thalassiosirophycidae</taxon>
        <taxon>Stephanodiscales</taxon>
        <taxon>Stephanodiscaceae</taxon>
        <taxon>Cyclostephanos</taxon>
    </lineage>
</organism>
<feature type="site" description="Contributes to redox potential value" evidence="3">
    <location>
        <position position="34"/>
    </location>
</feature>
<name>A0ABD3RGZ7_9STRA</name>
<dbReference type="PIRSF" id="PIRSF000077">
    <property type="entry name" value="Thioredoxin"/>
    <property type="match status" value="1"/>
</dbReference>
<dbReference type="CDD" id="cd02947">
    <property type="entry name" value="TRX_family"/>
    <property type="match status" value="1"/>
</dbReference>
<evidence type="ECO:0000313" key="6">
    <source>
        <dbReference type="EMBL" id="KAL3810906.1"/>
    </source>
</evidence>
<evidence type="ECO:0000256" key="3">
    <source>
        <dbReference type="PIRSR" id="PIRSR000077-1"/>
    </source>
</evidence>
<feature type="site" description="Deprotonates C-terminal active site Cys" evidence="3">
    <location>
        <position position="26"/>
    </location>
</feature>
<keyword evidence="4" id="KW-0676">Redox-active center</keyword>
<reference evidence="6 7" key="1">
    <citation type="submission" date="2024-10" db="EMBL/GenBank/DDBJ databases">
        <title>Updated reference genomes for cyclostephanoid diatoms.</title>
        <authorList>
            <person name="Roberts W.R."/>
            <person name="Alverson A.J."/>
        </authorList>
    </citation>
    <scope>NUCLEOTIDE SEQUENCE [LARGE SCALE GENOMIC DNA]</scope>
    <source>
        <strain evidence="6 7">AJA228-03</strain>
    </source>
</reference>
<dbReference type="Gene3D" id="3.40.30.10">
    <property type="entry name" value="Glutaredoxin"/>
    <property type="match status" value="1"/>
</dbReference>
<accession>A0ABD3RGZ7</accession>
<keyword evidence="7" id="KW-1185">Reference proteome</keyword>
<dbReference type="PRINTS" id="PR00421">
    <property type="entry name" value="THIOREDOXIN"/>
</dbReference>
<proteinExistence type="inferred from homology"/>
<evidence type="ECO:0000256" key="4">
    <source>
        <dbReference type="PIRSR" id="PIRSR000077-4"/>
    </source>
</evidence>